<dbReference type="Proteomes" id="UP001165960">
    <property type="component" value="Unassembled WGS sequence"/>
</dbReference>
<dbReference type="EMBL" id="QTSX02004554">
    <property type="protein sequence ID" value="KAJ9064030.1"/>
    <property type="molecule type" value="Genomic_DNA"/>
</dbReference>
<protein>
    <submittedName>
        <fullName evidence="1">Uncharacterized protein</fullName>
    </submittedName>
</protein>
<proteinExistence type="predicted"/>
<comment type="caution">
    <text evidence="1">The sequence shown here is derived from an EMBL/GenBank/DDBJ whole genome shotgun (WGS) entry which is preliminary data.</text>
</comment>
<organism evidence="1 2">
    <name type="scientific">Entomophthora muscae</name>
    <dbReference type="NCBI Taxonomy" id="34485"/>
    <lineage>
        <taxon>Eukaryota</taxon>
        <taxon>Fungi</taxon>
        <taxon>Fungi incertae sedis</taxon>
        <taxon>Zoopagomycota</taxon>
        <taxon>Entomophthoromycotina</taxon>
        <taxon>Entomophthoromycetes</taxon>
        <taxon>Entomophthorales</taxon>
        <taxon>Entomophthoraceae</taxon>
        <taxon>Entomophthora</taxon>
    </lineage>
</organism>
<evidence type="ECO:0000313" key="1">
    <source>
        <dbReference type="EMBL" id="KAJ9064030.1"/>
    </source>
</evidence>
<keyword evidence="2" id="KW-1185">Reference proteome</keyword>
<evidence type="ECO:0000313" key="2">
    <source>
        <dbReference type="Proteomes" id="UP001165960"/>
    </source>
</evidence>
<accession>A0ACC2SNW1</accession>
<gene>
    <name evidence="1" type="ORF">DSO57_1034742</name>
</gene>
<sequence>MFGWACVAIASVLLIFKSGTVFQKKNKHVGSGEAMKQVLLKQNNLTSLAPGPRNRRAARLLFKTQGNYGFNLPQELGQQLHWTGNGNFSDSHRREDIAHPQHPHACTPDVLMQNSFGACFVKSGEGYRIPRSMHRSSPFTCKKRMCTITATFNLSNTIPFNNLSPENVLEITKPTNVLELAYPTNKTTLTISQPFSGPGTRVIYMKPIFWLVKGMYLPTVPLGFPESNSTYVSAQFLMLVNGQIDAIYALHTPKQATTIP</sequence>
<name>A0ACC2SNW1_9FUNG</name>
<reference evidence="1" key="1">
    <citation type="submission" date="2022-04" db="EMBL/GenBank/DDBJ databases">
        <title>Genome of the entomopathogenic fungus Entomophthora muscae.</title>
        <authorList>
            <person name="Elya C."/>
            <person name="Lovett B.R."/>
            <person name="Lee E."/>
            <person name="Macias A.M."/>
            <person name="Hajek A.E."/>
            <person name="De Bivort B.L."/>
            <person name="Kasson M.T."/>
            <person name="De Fine Licht H.H."/>
            <person name="Stajich J.E."/>
        </authorList>
    </citation>
    <scope>NUCLEOTIDE SEQUENCE</scope>
    <source>
        <strain evidence="1">Berkeley</strain>
    </source>
</reference>